<feature type="transmembrane region" description="Helical" evidence="13">
    <location>
        <begin position="168"/>
        <end position="190"/>
    </location>
</feature>
<dbReference type="InParanoid" id="A0A1Y2ASQ5"/>
<evidence type="ECO:0000256" key="9">
    <source>
        <dbReference type="ARBA" id="ARBA00022824"/>
    </source>
</evidence>
<evidence type="ECO:0000256" key="4">
    <source>
        <dbReference type="ARBA" id="ARBA00013797"/>
    </source>
</evidence>
<keyword evidence="16" id="KW-1185">Reference proteome</keyword>
<evidence type="ECO:0000256" key="8">
    <source>
        <dbReference type="ARBA" id="ARBA00022692"/>
    </source>
</evidence>
<feature type="signal peptide" evidence="14">
    <location>
        <begin position="1"/>
        <end position="28"/>
    </location>
</feature>
<evidence type="ECO:0000256" key="11">
    <source>
        <dbReference type="ARBA" id="ARBA00023136"/>
    </source>
</evidence>
<dbReference type="GO" id="GO:0006506">
    <property type="term" value="P:GPI anchor biosynthetic process"/>
    <property type="evidence" value="ECO:0007669"/>
    <property type="project" value="UniProtKB-UniPathway"/>
</dbReference>
<organism evidence="15 16">
    <name type="scientific">Naematelia encephala</name>
    <dbReference type="NCBI Taxonomy" id="71784"/>
    <lineage>
        <taxon>Eukaryota</taxon>
        <taxon>Fungi</taxon>
        <taxon>Dikarya</taxon>
        <taxon>Basidiomycota</taxon>
        <taxon>Agaricomycotina</taxon>
        <taxon>Tremellomycetes</taxon>
        <taxon>Tremellales</taxon>
        <taxon>Naemateliaceae</taxon>
        <taxon>Naematelia</taxon>
    </lineage>
</organism>
<proteinExistence type="inferred from homology"/>
<evidence type="ECO:0000256" key="3">
    <source>
        <dbReference type="ARBA" id="ARBA00011071"/>
    </source>
</evidence>
<comment type="function">
    <text evidence="12 13">Mannosyltransferase involved in glycosylphosphatidylinositol-anchor biosynthesis. Transfers the first alpha-1,4-mannose to GlcN-acyl-PI during GPI precursor assembly. Required for cell wall integrity.</text>
</comment>
<evidence type="ECO:0000256" key="1">
    <source>
        <dbReference type="ARBA" id="ARBA00004477"/>
    </source>
</evidence>
<accession>A0A1Y2ASQ5</accession>
<comment type="caution">
    <text evidence="15">The sequence shown here is derived from an EMBL/GenBank/DDBJ whole genome shotgun (WGS) entry which is preliminary data.</text>
</comment>
<dbReference type="STRING" id="71784.A0A1Y2ASQ5"/>
<feature type="transmembrane region" description="Helical" evidence="13">
    <location>
        <begin position="274"/>
        <end position="292"/>
    </location>
</feature>
<dbReference type="UniPathway" id="UPA00196"/>
<evidence type="ECO:0000256" key="13">
    <source>
        <dbReference type="RuleBase" id="RU365064"/>
    </source>
</evidence>
<comment type="pathway">
    <text evidence="2 13">Glycolipid biosynthesis; glycosylphosphatidylinositol-anchor biosynthesis.</text>
</comment>
<feature type="transmembrane region" description="Helical" evidence="13">
    <location>
        <begin position="130"/>
        <end position="156"/>
    </location>
</feature>
<feature type="transmembrane region" description="Helical" evidence="13">
    <location>
        <begin position="97"/>
        <end position="118"/>
    </location>
</feature>
<feature type="transmembrane region" description="Helical" evidence="13">
    <location>
        <begin position="341"/>
        <end position="362"/>
    </location>
</feature>
<sequence length="415" mass="47088">MRLAERRALSFSLIIQLGLIFYADHVDSHPERYGGLKYTDVDWRVVTDGTWLIFHPSDKNRAAGWLTRVFDLPIGDPYNRPTFRYTPLLPLLVSPHLLHPILGKLTLVLVTILVPIFLPSSLSTKLLWTLNPFVLNITTRGSPEAPVLLLVVVFFWALKRGRNDLTAIAWAVSVAWKIYPIIYAPVLWGVLSRKSGWFGTRVWRFGVIALGTFIFLNGILWSIWGYPFLKHTFLYHLTRLDHRHNFSPYFYPIYLALSPVTSPSAIQTILHHPLASFVPQFGLVGLAGFLLNRYAGLELAVFVQTASFVVFNKVCTSQYFTWFLPLLPPLLPYLHITPRKASLMIGLWVLSQAIWLGSAYLLELRAQDVYITVWAAGIALFGTSCWVLGEVIEGFELNHRVKPSSTVSIEGKSRE</sequence>
<dbReference type="GO" id="GO:0005789">
    <property type="term" value="C:endoplasmic reticulum membrane"/>
    <property type="evidence" value="ECO:0007669"/>
    <property type="project" value="UniProtKB-SubCell"/>
</dbReference>
<dbReference type="InterPro" id="IPR007704">
    <property type="entry name" value="PIG-M"/>
</dbReference>
<feature type="transmembrane region" description="Helical" evidence="13">
    <location>
        <begin position="202"/>
        <end position="224"/>
    </location>
</feature>
<keyword evidence="8 13" id="KW-0812">Transmembrane</keyword>
<evidence type="ECO:0000256" key="14">
    <source>
        <dbReference type="SAM" id="SignalP"/>
    </source>
</evidence>
<gene>
    <name evidence="15" type="ORF">BCR39DRAFT_545438</name>
</gene>
<dbReference type="FunCoup" id="A0A1Y2ASQ5">
    <property type="interactions" value="272"/>
</dbReference>
<evidence type="ECO:0000256" key="6">
    <source>
        <dbReference type="ARBA" id="ARBA00022676"/>
    </source>
</evidence>
<feature type="transmembrane region" description="Helical" evidence="13">
    <location>
        <begin position="369"/>
        <end position="389"/>
    </location>
</feature>
<dbReference type="OrthoDB" id="1741594at2759"/>
<reference evidence="15 16" key="1">
    <citation type="submission" date="2016-07" db="EMBL/GenBank/DDBJ databases">
        <title>Pervasive Adenine N6-methylation of Active Genes in Fungi.</title>
        <authorList>
            <consortium name="DOE Joint Genome Institute"/>
            <person name="Mondo S.J."/>
            <person name="Dannebaum R.O."/>
            <person name="Kuo R.C."/>
            <person name="Labutti K."/>
            <person name="Haridas S."/>
            <person name="Kuo A."/>
            <person name="Salamov A."/>
            <person name="Ahrendt S.R."/>
            <person name="Lipzen A."/>
            <person name="Sullivan W."/>
            <person name="Andreopoulos W.B."/>
            <person name="Clum A."/>
            <person name="Lindquist E."/>
            <person name="Daum C."/>
            <person name="Ramamoorthy G.K."/>
            <person name="Gryganskyi A."/>
            <person name="Culley D."/>
            <person name="Magnuson J.K."/>
            <person name="James T.Y."/>
            <person name="O'Malley M.A."/>
            <person name="Stajich J.E."/>
            <person name="Spatafora J.W."/>
            <person name="Visel A."/>
            <person name="Grigoriev I.V."/>
        </authorList>
    </citation>
    <scope>NUCLEOTIDE SEQUENCE [LARGE SCALE GENOMIC DNA]</scope>
    <source>
        <strain evidence="15 16">68-887.2</strain>
    </source>
</reference>
<keyword evidence="11 13" id="KW-0472">Membrane</keyword>
<keyword evidence="14" id="KW-0732">Signal</keyword>
<dbReference type="GO" id="GO:1990529">
    <property type="term" value="C:glycosylphosphatidylinositol-mannosyltransferase I complex"/>
    <property type="evidence" value="ECO:0007669"/>
    <property type="project" value="TreeGrafter"/>
</dbReference>
<dbReference type="PANTHER" id="PTHR12886">
    <property type="entry name" value="PIG-M MANNOSYLTRANSFERASE"/>
    <property type="match status" value="1"/>
</dbReference>
<dbReference type="EC" id="2.4.1.-" evidence="13"/>
<protein>
    <recommendedName>
        <fullName evidence="4 13">GPI mannosyltransferase 1</fullName>
        <ecNumber evidence="13">2.4.1.-</ecNumber>
    </recommendedName>
    <alternativeName>
        <fullName evidence="13">GPI mannosyltransferase I</fullName>
    </alternativeName>
</protein>
<evidence type="ECO:0000256" key="2">
    <source>
        <dbReference type="ARBA" id="ARBA00004687"/>
    </source>
</evidence>
<evidence type="ECO:0000313" key="15">
    <source>
        <dbReference type="EMBL" id="ORY24975.1"/>
    </source>
</evidence>
<dbReference type="EMBL" id="MCFC01000062">
    <property type="protein sequence ID" value="ORY24975.1"/>
    <property type="molecule type" value="Genomic_DNA"/>
</dbReference>
<feature type="chain" id="PRO_5012937536" description="GPI mannosyltransferase 1" evidence="14">
    <location>
        <begin position="29"/>
        <end position="415"/>
    </location>
</feature>
<dbReference type="Pfam" id="PF05007">
    <property type="entry name" value="Mannosyl_trans"/>
    <property type="match status" value="1"/>
</dbReference>
<dbReference type="AlphaFoldDB" id="A0A1Y2ASQ5"/>
<dbReference type="GO" id="GO:0004376">
    <property type="term" value="F:GPI mannosyltransferase activity"/>
    <property type="evidence" value="ECO:0007669"/>
    <property type="project" value="InterPro"/>
</dbReference>
<evidence type="ECO:0000256" key="7">
    <source>
        <dbReference type="ARBA" id="ARBA00022679"/>
    </source>
</evidence>
<comment type="similarity">
    <text evidence="3 13">Belongs to the PIGM family.</text>
</comment>
<keyword evidence="7 13" id="KW-0808">Transferase</keyword>
<keyword evidence="10 13" id="KW-1133">Transmembrane helix</keyword>
<comment type="subcellular location">
    <subcellularLocation>
        <location evidence="1 13">Endoplasmic reticulum membrane</location>
        <topology evidence="1 13">Multi-pass membrane protein</topology>
    </subcellularLocation>
</comment>
<dbReference type="Proteomes" id="UP000193986">
    <property type="component" value="Unassembled WGS sequence"/>
</dbReference>
<evidence type="ECO:0000313" key="16">
    <source>
        <dbReference type="Proteomes" id="UP000193986"/>
    </source>
</evidence>
<evidence type="ECO:0000256" key="5">
    <source>
        <dbReference type="ARBA" id="ARBA00022502"/>
    </source>
</evidence>
<keyword evidence="9 13" id="KW-0256">Endoplasmic reticulum</keyword>
<keyword evidence="6 13" id="KW-0328">Glycosyltransferase</keyword>
<evidence type="ECO:0000256" key="10">
    <source>
        <dbReference type="ARBA" id="ARBA00022989"/>
    </source>
</evidence>
<dbReference type="PANTHER" id="PTHR12886:SF0">
    <property type="entry name" value="GPI MANNOSYLTRANSFERASE 1"/>
    <property type="match status" value="1"/>
</dbReference>
<dbReference type="GO" id="GO:0051751">
    <property type="term" value="F:alpha-1,4-mannosyltransferase activity"/>
    <property type="evidence" value="ECO:0007669"/>
    <property type="project" value="InterPro"/>
</dbReference>
<evidence type="ECO:0000256" key="12">
    <source>
        <dbReference type="ARBA" id="ARBA00025399"/>
    </source>
</evidence>
<feature type="transmembrane region" description="Helical" evidence="13">
    <location>
        <begin position="299"/>
        <end position="321"/>
    </location>
</feature>
<keyword evidence="5 13" id="KW-0337">GPI-anchor biosynthesis</keyword>
<name>A0A1Y2ASQ5_9TREE</name>